<dbReference type="OrthoDB" id="408493at2759"/>
<evidence type="ECO:0008006" key="10">
    <source>
        <dbReference type="Google" id="ProtNLM"/>
    </source>
</evidence>
<evidence type="ECO:0000256" key="5">
    <source>
        <dbReference type="ARBA" id="ARBA00023136"/>
    </source>
</evidence>
<dbReference type="SUPFAM" id="SSF103481">
    <property type="entry name" value="Multidrug resistance efflux transporter EmrE"/>
    <property type="match status" value="1"/>
</dbReference>
<feature type="transmembrane region" description="Helical" evidence="7">
    <location>
        <begin position="272"/>
        <end position="288"/>
    </location>
</feature>
<keyword evidence="3" id="KW-0256">Endoplasmic reticulum</keyword>
<protein>
    <recommendedName>
        <fullName evidence="10">UDP-galactose transporter</fullName>
    </recommendedName>
</protein>
<keyword evidence="4 7" id="KW-1133">Transmembrane helix</keyword>
<evidence type="ECO:0000256" key="4">
    <source>
        <dbReference type="ARBA" id="ARBA00022989"/>
    </source>
</evidence>
<feature type="compositionally biased region" description="Polar residues" evidence="6">
    <location>
        <begin position="432"/>
        <end position="454"/>
    </location>
</feature>
<evidence type="ECO:0000256" key="2">
    <source>
        <dbReference type="ARBA" id="ARBA00022692"/>
    </source>
</evidence>
<evidence type="ECO:0000313" key="8">
    <source>
        <dbReference type="EMBL" id="ODM22939.1"/>
    </source>
</evidence>
<dbReference type="GO" id="GO:0015165">
    <property type="term" value="F:pyrimidine nucleotide-sugar transmembrane transporter activity"/>
    <property type="evidence" value="ECO:0007669"/>
    <property type="project" value="InterPro"/>
</dbReference>
<dbReference type="NCBIfam" id="TIGR00803">
    <property type="entry name" value="nst"/>
    <property type="match status" value="1"/>
</dbReference>
<sequence>MGERMQRQPPGPVSVVRHSSWILLAIQYTTFVLLLHYSRIMPPEDGKRYLTSTAVVLNEVMKLAVSLTMALYEVSTTAPPSMPATSLFFSVVSAVFSGDSWKLALPACLYTLANSLQYIGLSNLSAATFQVTYQLKLVFAAIFSLGLLRKTVPLRNWALLLLLLVGVAFVQLQDGGPKDESALEEETARIAFPRSLEEWREVQAGGNIYKRSATYEGIEEDMLTAFPRLNGAVGLLATLGACAASALAGVYFEKVLRDSAKSTSPWVRNLQLAFYSIFPALFIGVAFLDGEDVAANGFFQGYNWAVWSTVIVQALGGIATSFSIIYANTVARSLATTASIVLSTVGSVCLFEFEVNGYFLVGTAAVLAATYLYGEPSAGYPWHAQAKMQGGRPPPIRIDSYEEDALGEASPVSPPNEISIKLPTTPFLSDAGLSTSRPTSPGQVRVSSSRNASGSYFDKSSHDA</sequence>
<dbReference type="PANTHER" id="PTHR10231">
    <property type="entry name" value="NUCLEOTIDE-SUGAR TRANSMEMBRANE TRANSPORTER"/>
    <property type="match status" value="1"/>
</dbReference>
<dbReference type="AlphaFoldDB" id="A0A1E3BPR2"/>
<evidence type="ECO:0000256" key="6">
    <source>
        <dbReference type="SAM" id="MobiDB-lite"/>
    </source>
</evidence>
<comment type="subcellular location">
    <subcellularLocation>
        <location evidence="1">Endoplasmic reticulum membrane</location>
        <topology evidence="1">Multi-pass membrane protein</topology>
    </subcellularLocation>
</comment>
<proteinExistence type="predicted"/>
<dbReference type="Pfam" id="PF04142">
    <property type="entry name" value="Nuc_sug_transp"/>
    <property type="match status" value="1"/>
</dbReference>
<keyword evidence="5 7" id="KW-0472">Membrane</keyword>
<reference evidence="8 9" key="1">
    <citation type="journal article" date="2016" name="BMC Genomics">
        <title>Comparative genomic and transcriptomic analyses of the Fuzhuan brick tea-fermentation fungus Aspergillus cristatus.</title>
        <authorList>
            <person name="Ge Y."/>
            <person name="Wang Y."/>
            <person name="Liu Y."/>
            <person name="Tan Y."/>
            <person name="Ren X."/>
            <person name="Zhang X."/>
            <person name="Hyde K.D."/>
            <person name="Liu Y."/>
            <person name="Liu Z."/>
        </authorList>
    </citation>
    <scope>NUCLEOTIDE SEQUENCE [LARGE SCALE GENOMIC DNA]</scope>
    <source>
        <strain evidence="8 9">GZAAS20.1005</strain>
    </source>
</reference>
<comment type="caution">
    <text evidence="8">The sequence shown here is derived from an EMBL/GenBank/DDBJ whole genome shotgun (WGS) entry which is preliminary data.</text>
</comment>
<evidence type="ECO:0000313" key="9">
    <source>
        <dbReference type="Proteomes" id="UP000094569"/>
    </source>
</evidence>
<dbReference type="STRING" id="573508.A0A1E3BPR2"/>
<feature type="transmembrane region" description="Helical" evidence="7">
    <location>
        <begin position="304"/>
        <end position="327"/>
    </location>
</feature>
<feature type="transmembrane region" description="Helical" evidence="7">
    <location>
        <begin position="20"/>
        <end position="37"/>
    </location>
</feature>
<dbReference type="Proteomes" id="UP000094569">
    <property type="component" value="Unassembled WGS sequence"/>
</dbReference>
<evidence type="ECO:0000256" key="7">
    <source>
        <dbReference type="SAM" id="Phobius"/>
    </source>
</evidence>
<dbReference type="GO" id="GO:0000139">
    <property type="term" value="C:Golgi membrane"/>
    <property type="evidence" value="ECO:0007669"/>
    <property type="project" value="InterPro"/>
</dbReference>
<gene>
    <name evidence="8" type="ORF">SI65_00528</name>
</gene>
<evidence type="ECO:0000256" key="1">
    <source>
        <dbReference type="ARBA" id="ARBA00004477"/>
    </source>
</evidence>
<keyword evidence="9" id="KW-1185">Reference proteome</keyword>
<evidence type="ECO:0000256" key="3">
    <source>
        <dbReference type="ARBA" id="ARBA00022824"/>
    </source>
</evidence>
<accession>A0A1E3BPR2</accession>
<feature type="region of interest" description="Disordered" evidence="6">
    <location>
        <begin position="429"/>
        <end position="464"/>
    </location>
</feature>
<dbReference type="EMBL" id="JXNT01000001">
    <property type="protein sequence ID" value="ODM22939.1"/>
    <property type="molecule type" value="Genomic_DNA"/>
</dbReference>
<feature type="transmembrane region" description="Helical" evidence="7">
    <location>
        <begin position="49"/>
        <end position="72"/>
    </location>
</feature>
<dbReference type="VEuPathDB" id="FungiDB:SI65_00528"/>
<feature type="transmembrane region" description="Helical" evidence="7">
    <location>
        <begin position="232"/>
        <end position="252"/>
    </location>
</feature>
<dbReference type="InterPro" id="IPR037185">
    <property type="entry name" value="EmrE-like"/>
</dbReference>
<feature type="transmembrane region" description="Helical" evidence="7">
    <location>
        <begin position="154"/>
        <end position="172"/>
    </location>
</feature>
<organism evidence="8 9">
    <name type="scientific">Aspergillus cristatus</name>
    <name type="common">Chinese Fuzhuan brick tea-fermentation fungus</name>
    <name type="synonym">Eurotium cristatum</name>
    <dbReference type="NCBI Taxonomy" id="573508"/>
    <lineage>
        <taxon>Eukaryota</taxon>
        <taxon>Fungi</taxon>
        <taxon>Dikarya</taxon>
        <taxon>Ascomycota</taxon>
        <taxon>Pezizomycotina</taxon>
        <taxon>Eurotiomycetes</taxon>
        <taxon>Eurotiomycetidae</taxon>
        <taxon>Eurotiales</taxon>
        <taxon>Aspergillaceae</taxon>
        <taxon>Aspergillus</taxon>
        <taxon>Aspergillus subgen. Aspergillus</taxon>
    </lineage>
</organism>
<feature type="transmembrane region" description="Helical" evidence="7">
    <location>
        <begin position="127"/>
        <end position="147"/>
    </location>
</feature>
<dbReference type="InterPro" id="IPR007271">
    <property type="entry name" value="Nuc_sug_transpt"/>
</dbReference>
<keyword evidence="2 7" id="KW-0812">Transmembrane</keyword>
<name>A0A1E3BPR2_ASPCR</name>